<evidence type="ECO:0000313" key="1">
    <source>
        <dbReference type="EMBL" id="SPX60991.1"/>
    </source>
</evidence>
<protein>
    <submittedName>
        <fullName evidence="1">Uncharacterized protein</fullName>
    </submittedName>
</protein>
<evidence type="ECO:0000313" key="2">
    <source>
        <dbReference type="Proteomes" id="UP000251942"/>
    </source>
</evidence>
<dbReference type="EMBL" id="UASS01000014">
    <property type="protein sequence ID" value="SPX60991.1"/>
    <property type="molecule type" value="Genomic_DNA"/>
</dbReference>
<organism evidence="1 2">
    <name type="scientific">Legionella feeleii</name>
    <dbReference type="NCBI Taxonomy" id="453"/>
    <lineage>
        <taxon>Bacteria</taxon>
        <taxon>Pseudomonadati</taxon>
        <taxon>Pseudomonadota</taxon>
        <taxon>Gammaproteobacteria</taxon>
        <taxon>Legionellales</taxon>
        <taxon>Legionellaceae</taxon>
        <taxon>Legionella</taxon>
    </lineage>
</organism>
<sequence length="175" mass="19875">MNQGGSMFYRILFLLTIPFLSFADPAPFGLEINKTTLPEARKLYSLALASKNKESKTKTYQIDTRKINFKGLLSLQATFNEKGILAAVHGTMEKTNFERMLTTLDNKYELITKDVPPAGNKEAKLKDHNTIIFIEAPHLSTQMAFLYMNEQIWNKAMATIAKNGNNQKLQEKRQA</sequence>
<name>A0A2X1QU01_9GAMM</name>
<dbReference type="Proteomes" id="UP000251942">
    <property type="component" value="Unassembled WGS sequence"/>
</dbReference>
<gene>
    <name evidence="1" type="ORF">NCTC12022_01729</name>
</gene>
<dbReference type="AlphaFoldDB" id="A0A2X1QU01"/>
<proteinExistence type="predicted"/>
<reference evidence="1 2" key="1">
    <citation type="submission" date="2018-06" db="EMBL/GenBank/DDBJ databases">
        <authorList>
            <consortium name="Pathogen Informatics"/>
            <person name="Doyle S."/>
        </authorList>
    </citation>
    <scope>NUCLEOTIDE SEQUENCE [LARGE SCALE GENOMIC DNA]</scope>
    <source>
        <strain evidence="1 2">NCTC12022</strain>
    </source>
</reference>
<accession>A0A2X1QU01</accession>